<name>A0A4P6Q6I9_9ACTN</name>
<dbReference type="Proteomes" id="UP000292235">
    <property type="component" value="Chromosome"/>
</dbReference>
<dbReference type="KEGG" id="strr:EKD16_22700"/>
<proteinExistence type="predicted"/>
<protein>
    <submittedName>
        <fullName evidence="1">Uncharacterized protein</fullName>
    </submittedName>
</protein>
<dbReference type="EMBL" id="CP036455">
    <property type="protein sequence ID" value="QBI56293.1"/>
    <property type="molecule type" value="Genomic_DNA"/>
</dbReference>
<accession>A0A4P6Q6I9</accession>
<organism evidence="1 2">
    <name type="scientific">Streptomonospora litoralis</name>
    <dbReference type="NCBI Taxonomy" id="2498135"/>
    <lineage>
        <taxon>Bacteria</taxon>
        <taxon>Bacillati</taxon>
        <taxon>Actinomycetota</taxon>
        <taxon>Actinomycetes</taxon>
        <taxon>Streptosporangiales</taxon>
        <taxon>Nocardiopsidaceae</taxon>
        <taxon>Streptomonospora</taxon>
    </lineage>
</organism>
<reference evidence="1 2" key="1">
    <citation type="submission" date="2019-02" db="EMBL/GenBank/DDBJ databases">
        <authorList>
            <person name="Khodamoradi S."/>
            <person name="Hahnke R.L."/>
            <person name="Kaempfer P."/>
            <person name="Schumann P."/>
            <person name="Rohde M."/>
            <person name="Steinert M."/>
            <person name="Luzhetskyy A."/>
            <person name="Wink J."/>
            <person name="Ruckert C."/>
        </authorList>
    </citation>
    <scope>NUCLEOTIDE SEQUENCE [LARGE SCALE GENOMIC DNA]</scope>
    <source>
        <strain evidence="1 2">M2</strain>
    </source>
</reference>
<gene>
    <name evidence="1" type="ORF">EKD16_22700</name>
</gene>
<evidence type="ECO:0000313" key="2">
    <source>
        <dbReference type="Proteomes" id="UP000292235"/>
    </source>
</evidence>
<dbReference type="AlphaFoldDB" id="A0A4P6Q6I9"/>
<sequence>MDISWRDLQGSMKSAALWLVQEVGEGNIFTKEGLRAAFPDKTQIDRRVRELRKHGWVINTSKEEPALEANEQRFVKEGRPVWEAGQATLNQGAAVSAAERRRVMERDGHMCQSCGIVAGDAYADDEFSNAQLTIARRKVSSAEGGSTVELVTECDRCRIGGRAVTADPGYVIQRAGSLKGIENEIFRAWVAAGEREFSKLELLWGDLQSLPPESRAEAKEAILRGGSGGTPIG</sequence>
<evidence type="ECO:0000313" key="1">
    <source>
        <dbReference type="EMBL" id="QBI56293.1"/>
    </source>
</evidence>
<keyword evidence="2" id="KW-1185">Reference proteome</keyword>